<evidence type="ECO:0000313" key="2">
    <source>
        <dbReference type="EMBL" id="MFC5946847.1"/>
    </source>
</evidence>
<reference evidence="3" key="1">
    <citation type="journal article" date="2019" name="Int. J. Syst. Evol. Microbiol.">
        <title>The Global Catalogue of Microorganisms (GCM) 10K type strain sequencing project: providing services to taxonomists for standard genome sequencing and annotation.</title>
        <authorList>
            <consortium name="The Broad Institute Genomics Platform"/>
            <consortium name="The Broad Institute Genome Sequencing Center for Infectious Disease"/>
            <person name="Wu L."/>
            <person name="Ma J."/>
        </authorList>
    </citation>
    <scope>NUCLEOTIDE SEQUENCE [LARGE SCALE GENOMIC DNA]</scope>
    <source>
        <strain evidence="3">CGMCC 4.7397</strain>
    </source>
</reference>
<proteinExistence type="predicted"/>
<dbReference type="Gene3D" id="3.30.70.100">
    <property type="match status" value="1"/>
</dbReference>
<sequence>MLTHTVLFRLRRPVDPAARQKLIAGLHAFGTEAPFAAGPVSVETDLQLRDAANPRVADVALVTTFGTTEDFAAYLDHPLHRAMVADLLEPLCESWLSVQNETA</sequence>
<dbReference type="EMBL" id="JBHSQK010000003">
    <property type="protein sequence ID" value="MFC5946847.1"/>
    <property type="molecule type" value="Genomic_DNA"/>
</dbReference>
<feature type="domain" description="Stress-response A/B barrel" evidence="1">
    <location>
        <begin position="2"/>
        <end position="100"/>
    </location>
</feature>
<dbReference type="PROSITE" id="PS51502">
    <property type="entry name" value="S_R_A_B_BARREL"/>
    <property type="match status" value="1"/>
</dbReference>
<organism evidence="2 3">
    <name type="scientific">Pseudonocardia lutea</name>
    <dbReference type="NCBI Taxonomy" id="2172015"/>
    <lineage>
        <taxon>Bacteria</taxon>
        <taxon>Bacillati</taxon>
        <taxon>Actinomycetota</taxon>
        <taxon>Actinomycetes</taxon>
        <taxon>Pseudonocardiales</taxon>
        <taxon>Pseudonocardiaceae</taxon>
        <taxon>Pseudonocardia</taxon>
    </lineage>
</organism>
<dbReference type="SUPFAM" id="SSF54909">
    <property type="entry name" value="Dimeric alpha+beta barrel"/>
    <property type="match status" value="1"/>
</dbReference>
<dbReference type="Proteomes" id="UP001596119">
    <property type="component" value="Unassembled WGS sequence"/>
</dbReference>
<gene>
    <name evidence="2" type="ORF">ACFQH9_00980</name>
</gene>
<evidence type="ECO:0000259" key="1">
    <source>
        <dbReference type="PROSITE" id="PS51502"/>
    </source>
</evidence>
<evidence type="ECO:0000313" key="3">
    <source>
        <dbReference type="Proteomes" id="UP001596119"/>
    </source>
</evidence>
<name>A0ABW1I3A3_9PSEU</name>
<dbReference type="Pfam" id="PF07876">
    <property type="entry name" value="Dabb"/>
    <property type="match status" value="1"/>
</dbReference>
<dbReference type="SMART" id="SM00886">
    <property type="entry name" value="Dabb"/>
    <property type="match status" value="1"/>
</dbReference>
<accession>A0ABW1I3A3</accession>
<dbReference type="InterPro" id="IPR013097">
    <property type="entry name" value="Dabb"/>
</dbReference>
<keyword evidence="3" id="KW-1185">Reference proteome</keyword>
<dbReference type="InterPro" id="IPR011008">
    <property type="entry name" value="Dimeric_a/b-barrel"/>
</dbReference>
<comment type="caution">
    <text evidence="2">The sequence shown here is derived from an EMBL/GenBank/DDBJ whole genome shotgun (WGS) entry which is preliminary data.</text>
</comment>
<dbReference type="RefSeq" id="WP_379563133.1">
    <property type="nucleotide sequence ID" value="NZ_JBHSQK010000003.1"/>
</dbReference>
<protein>
    <submittedName>
        <fullName evidence="2">Dabb family protein</fullName>
    </submittedName>
</protein>